<dbReference type="InterPro" id="IPR051011">
    <property type="entry name" value="Metal_resp_trans_reg"/>
</dbReference>
<dbReference type="CDD" id="cd00090">
    <property type="entry name" value="HTH_ARSR"/>
    <property type="match status" value="1"/>
</dbReference>
<dbReference type="SMART" id="SM00419">
    <property type="entry name" value="HTH_CRP"/>
    <property type="match status" value="1"/>
</dbReference>
<dbReference type="Pfam" id="PF01022">
    <property type="entry name" value="HTH_5"/>
    <property type="match status" value="1"/>
</dbReference>
<evidence type="ECO:0000256" key="2">
    <source>
        <dbReference type="ARBA" id="ARBA00023125"/>
    </source>
</evidence>
<organism evidence="5 6">
    <name type="scientific">Actinoallomurus liliacearum</name>
    <dbReference type="NCBI Taxonomy" id="1080073"/>
    <lineage>
        <taxon>Bacteria</taxon>
        <taxon>Bacillati</taxon>
        <taxon>Actinomycetota</taxon>
        <taxon>Actinomycetes</taxon>
        <taxon>Streptosporangiales</taxon>
        <taxon>Thermomonosporaceae</taxon>
        <taxon>Actinoallomurus</taxon>
    </lineage>
</organism>
<evidence type="ECO:0000259" key="4">
    <source>
        <dbReference type="PROSITE" id="PS50987"/>
    </source>
</evidence>
<protein>
    <submittedName>
        <fullName evidence="5">Metalloregulator ArsR/SmtB family transcription factor</fullName>
    </submittedName>
</protein>
<dbReference type="Gene3D" id="1.10.10.10">
    <property type="entry name" value="Winged helix-like DNA-binding domain superfamily/Winged helix DNA-binding domain"/>
    <property type="match status" value="1"/>
</dbReference>
<keyword evidence="3" id="KW-0804">Transcription</keyword>
<dbReference type="SUPFAM" id="SSF46785">
    <property type="entry name" value="Winged helix' DNA-binding domain"/>
    <property type="match status" value="1"/>
</dbReference>
<keyword evidence="1" id="KW-0805">Transcription regulation</keyword>
<comment type="caution">
    <text evidence="5">The sequence shown here is derived from an EMBL/GenBank/DDBJ whole genome shotgun (WGS) entry which is preliminary data.</text>
</comment>
<dbReference type="InterPro" id="IPR001845">
    <property type="entry name" value="HTH_ArsR_DNA-bd_dom"/>
</dbReference>
<reference evidence="6" key="1">
    <citation type="journal article" date="2019" name="Int. J. Syst. Evol. Microbiol.">
        <title>The Global Catalogue of Microorganisms (GCM) 10K type strain sequencing project: providing services to taxonomists for standard genome sequencing and annotation.</title>
        <authorList>
            <consortium name="The Broad Institute Genomics Platform"/>
            <consortium name="The Broad Institute Genome Sequencing Center for Infectious Disease"/>
            <person name="Wu L."/>
            <person name="Ma J."/>
        </authorList>
    </citation>
    <scope>NUCLEOTIDE SEQUENCE [LARGE SCALE GENOMIC DNA]</scope>
    <source>
        <strain evidence="6">JCM 17938</strain>
    </source>
</reference>
<name>A0ABP8THL0_9ACTN</name>
<dbReference type="InterPro" id="IPR011991">
    <property type="entry name" value="ArsR-like_HTH"/>
</dbReference>
<dbReference type="Proteomes" id="UP001500212">
    <property type="component" value="Unassembled WGS sequence"/>
</dbReference>
<dbReference type="PRINTS" id="PR00778">
    <property type="entry name" value="HTHARSR"/>
</dbReference>
<sequence length="117" mass="12739">MTDTGAGEPEHLSPELLQDMAGTFGLLASTMRLHIMWVLAHGACDVGTIAGYVGGSVPTVSHHLAKLKLAGLVRSRREGRRQIYLVDDPHIVTIVRQMVDRMRDRSIGLGRRRGVGA</sequence>
<dbReference type="RefSeq" id="WP_345351420.1">
    <property type="nucleotide sequence ID" value="NZ_BAABHJ010000005.1"/>
</dbReference>
<gene>
    <name evidence="5" type="ORF">GCM10023195_18490</name>
</gene>
<dbReference type="InterPro" id="IPR036388">
    <property type="entry name" value="WH-like_DNA-bd_sf"/>
</dbReference>
<proteinExistence type="predicted"/>
<dbReference type="SMART" id="SM00418">
    <property type="entry name" value="HTH_ARSR"/>
    <property type="match status" value="1"/>
</dbReference>
<keyword evidence="2" id="KW-0238">DNA-binding</keyword>
<accession>A0ABP8THL0</accession>
<dbReference type="EMBL" id="BAABHJ010000005">
    <property type="protein sequence ID" value="GAA4605347.1"/>
    <property type="molecule type" value="Genomic_DNA"/>
</dbReference>
<evidence type="ECO:0000313" key="5">
    <source>
        <dbReference type="EMBL" id="GAA4605347.1"/>
    </source>
</evidence>
<dbReference type="PROSITE" id="PS50987">
    <property type="entry name" value="HTH_ARSR_2"/>
    <property type="match status" value="1"/>
</dbReference>
<keyword evidence="6" id="KW-1185">Reference proteome</keyword>
<dbReference type="InterPro" id="IPR036390">
    <property type="entry name" value="WH_DNA-bd_sf"/>
</dbReference>
<evidence type="ECO:0000256" key="1">
    <source>
        <dbReference type="ARBA" id="ARBA00023015"/>
    </source>
</evidence>
<dbReference type="PANTHER" id="PTHR43132:SF9">
    <property type="entry name" value="ARSR FAMILY TRANSCRIPTIONAL REGULATORY PROTEIN"/>
    <property type="match status" value="1"/>
</dbReference>
<dbReference type="PANTHER" id="PTHR43132">
    <property type="entry name" value="ARSENICAL RESISTANCE OPERON REPRESSOR ARSR-RELATED"/>
    <property type="match status" value="1"/>
</dbReference>
<evidence type="ECO:0000313" key="6">
    <source>
        <dbReference type="Proteomes" id="UP001500212"/>
    </source>
</evidence>
<dbReference type="NCBIfam" id="NF033788">
    <property type="entry name" value="HTH_metalloreg"/>
    <property type="match status" value="1"/>
</dbReference>
<feature type="domain" description="HTH arsR-type" evidence="4">
    <location>
        <begin position="12"/>
        <end position="106"/>
    </location>
</feature>
<dbReference type="InterPro" id="IPR012318">
    <property type="entry name" value="HTH_CRP"/>
</dbReference>
<evidence type="ECO:0000256" key="3">
    <source>
        <dbReference type="ARBA" id="ARBA00023163"/>
    </source>
</evidence>